<dbReference type="Pfam" id="PF00578">
    <property type="entry name" value="AhpC-TSA"/>
    <property type="match status" value="1"/>
</dbReference>
<dbReference type="SUPFAM" id="SSF52833">
    <property type="entry name" value="Thioredoxin-like"/>
    <property type="match status" value="1"/>
</dbReference>
<keyword evidence="2" id="KW-0201">Cytochrome c-type biogenesis</keyword>
<organism evidence="7 8">
    <name type="scientific">Sphingobacterium phlebotomi</name>
    <dbReference type="NCBI Taxonomy" id="2605433"/>
    <lineage>
        <taxon>Bacteria</taxon>
        <taxon>Pseudomonadati</taxon>
        <taxon>Bacteroidota</taxon>
        <taxon>Sphingobacteriia</taxon>
        <taxon>Sphingobacteriales</taxon>
        <taxon>Sphingobacteriaceae</taxon>
        <taxon>Sphingobacterium</taxon>
    </lineage>
</organism>
<keyword evidence="8" id="KW-1185">Reference proteome</keyword>
<feature type="chain" id="PRO_5023121864" evidence="5">
    <location>
        <begin position="23"/>
        <end position="398"/>
    </location>
</feature>
<accession>A0A5D4GZZ2</accession>
<dbReference type="PANTHER" id="PTHR42852:SF6">
    <property type="entry name" value="THIOL:DISULFIDE INTERCHANGE PROTEIN DSBE"/>
    <property type="match status" value="1"/>
</dbReference>
<dbReference type="PROSITE" id="PS51257">
    <property type="entry name" value="PROKAR_LIPOPROTEIN"/>
    <property type="match status" value="1"/>
</dbReference>
<feature type="domain" description="Thioredoxin" evidence="6">
    <location>
        <begin position="257"/>
        <end position="398"/>
    </location>
</feature>
<dbReference type="InterPro" id="IPR025380">
    <property type="entry name" value="DUF4369"/>
</dbReference>
<protein>
    <submittedName>
        <fullName evidence="7">AhpC/TSA family protein</fullName>
    </submittedName>
</protein>
<evidence type="ECO:0000259" key="6">
    <source>
        <dbReference type="PROSITE" id="PS51352"/>
    </source>
</evidence>
<dbReference type="AlphaFoldDB" id="A0A5D4GZZ2"/>
<gene>
    <name evidence="7" type="ORF">FXV77_17300</name>
</gene>
<reference evidence="7 8" key="1">
    <citation type="submission" date="2019-08" db="EMBL/GenBank/DDBJ databases">
        <title>Phlebobacter frassis gen. nov. sp. nov., a new member of family Sphingobacteriaceae isolated from sand fly rearing media.</title>
        <authorList>
            <person name="Kakumanu M.L."/>
            <person name="Marayati B.F."/>
            <person name="Wada-Katsumata A."/>
            <person name="Wasserberg G."/>
            <person name="Schal C."/>
            <person name="Apperson C.S."/>
            <person name="Ponnusamy L."/>
        </authorList>
    </citation>
    <scope>NUCLEOTIDE SEQUENCE [LARGE SCALE GENOMIC DNA]</scope>
    <source>
        <strain evidence="7 8">SSI9</strain>
    </source>
</reference>
<evidence type="ECO:0000256" key="1">
    <source>
        <dbReference type="ARBA" id="ARBA00004196"/>
    </source>
</evidence>
<comment type="caution">
    <text evidence="7">The sequence shown here is derived from an EMBL/GenBank/DDBJ whole genome shotgun (WGS) entry which is preliminary data.</text>
</comment>
<dbReference type="InterPro" id="IPR000866">
    <property type="entry name" value="AhpC/TSA"/>
</dbReference>
<proteinExistence type="predicted"/>
<keyword evidence="5" id="KW-0732">Signal</keyword>
<keyword evidence="3" id="KW-1015">Disulfide bond</keyword>
<dbReference type="InterPro" id="IPR036249">
    <property type="entry name" value="Thioredoxin-like_sf"/>
</dbReference>
<dbReference type="GO" id="GO:0016491">
    <property type="term" value="F:oxidoreductase activity"/>
    <property type="evidence" value="ECO:0007669"/>
    <property type="project" value="InterPro"/>
</dbReference>
<dbReference type="PANTHER" id="PTHR42852">
    <property type="entry name" value="THIOL:DISULFIDE INTERCHANGE PROTEIN DSBE"/>
    <property type="match status" value="1"/>
</dbReference>
<feature type="signal peptide" evidence="5">
    <location>
        <begin position="1"/>
        <end position="22"/>
    </location>
</feature>
<dbReference type="GO" id="GO:0030313">
    <property type="term" value="C:cell envelope"/>
    <property type="evidence" value="ECO:0007669"/>
    <property type="project" value="UniProtKB-SubCell"/>
</dbReference>
<dbReference type="GO" id="GO:0016209">
    <property type="term" value="F:antioxidant activity"/>
    <property type="evidence" value="ECO:0007669"/>
    <property type="project" value="InterPro"/>
</dbReference>
<evidence type="ECO:0000256" key="3">
    <source>
        <dbReference type="ARBA" id="ARBA00023157"/>
    </source>
</evidence>
<name>A0A5D4GZZ2_9SPHI</name>
<dbReference type="Proteomes" id="UP000322362">
    <property type="component" value="Unassembled WGS sequence"/>
</dbReference>
<dbReference type="GO" id="GO:0017004">
    <property type="term" value="P:cytochrome complex assembly"/>
    <property type="evidence" value="ECO:0007669"/>
    <property type="project" value="UniProtKB-KW"/>
</dbReference>
<evidence type="ECO:0000313" key="8">
    <source>
        <dbReference type="Proteomes" id="UP000322362"/>
    </source>
</evidence>
<evidence type="ECO:0000256" key="2">
    <source>
        <dbReference type="ARBA" id="ARBA00022748"/>
    </source>
</evidence>
<sequence length="398" mass="45152">MMINKQLVKGVGLMTLLALAVAACTPEKKNEYNVTGTISGVDSGMVKLIKSNREDRTSTTVDSLEFTDGSFVLSGKLDNPEMMTILITPGNWRFNLFMENNDIKIIADTTGAEYWDYTGYGGDKGAGIKNYTVQGSKSHDLYRSFEENPKNAAFKAAFADLNKRFGKATEEQQTVLRNESDSIRTLFRAWEENAIDSFVNINPSSVVSAYLFWNHYQFNEDISLEKMESIIGRFREEALSSPYYKLLDTNLKQRVALKPGNIAPDFTALKPDSTEFTLSSTSGKYVLLDFWASWCVPCRQAIPHWKELYNKYQDKGLEIVGITNDSRWGDWRKALEQENMPWIQVADDFPVKNMPARIATQYMIPFLPSYTLLDPTGKILLHNAPKEDITKEIEARLN</sequence>
<dbReference type="CDD" id="cd02966">
    <property type="entry name" value="TlpA_like_family"/>
    <property type="match status" value="1"/>
</dbReference>
<evidence type="ECO:0000313" key="7">
    <source>
        <dbReference type="EMBL" id="TYR33622.1"/>
    </source>
</evidence>
<dbReference type="Pfam" id="PF14289">
    <property type="entry name" value="DUF4369"/>
    <property type="match status" value="1"/>
</dbReference>
<dbReference type="EMBL" id="VTAV01000015">
    <property type="protein sequence ID" value="TYR33622.1"/>
    <property type="molecule type" value="Genomic_DNA"/>
</dbReference>
<evidence type="ECO:0000256" key="4">
    <source>
        <dbReference type="ARBA" id="ARBA00023284"/>
    </source>
</evidence>
<dbReference type="PROSITE" id="PS51352">
    <property type="entry name" value="THIOREDOXIN_2"/>
    <property type="match status" value="1"/>
</dbReference>
<dbReference type="Gene3D" id="3.40.30.10">
    <property type="entry name" value="Glutaredoxin"/>
    <property type="match status" value="1"/>
</dbReference>
<evidence type="ECO:0000256" key="5">
    <source>
        <dbReference type="SAM" id="SignalP"/>
    </source>
</evidence>
<dbReference type="RefSeq" id="WP_148920498.1">
    <property type="nucleotide sequence ID" value="NZ_VTAV01000015.1"/>
</dbReference>
<dbReference type="InterPro" id="IPR013766">
    <property type="entry name" value="Thioredoxin_domain"/>
</dbReference>
<dbReference type="InterPro" id="IPR050553">
    <property type="entry name" value="Thioredoxin_ResA/DsbE_sf"/>
</dbReference>
<keyword evidence="4" id="KW-0676">Redox-active center</keyword>
<comment type="subcellular location">
    <subcellularLocation>
        <location evidence="1">Cell envelope</location>
    </subcellularLocation>
</comment>